<reference evidence="2" key="1">
    <citation type="submission" date="2021-02" db="EMBL/GenBank/DDBJ databases">
        <authorList>
            <person name="Nowell W R."/>
        </authorList>
    </citation>
    <scope>NUCLEOTIDE SEQUENCE</scope>
</reference>
<dbReference type="AlphaFoldDB" id="A0A8S3A800"/>
<feature type="compositionally biased region" description="Polar residues" evidence="1">
    <location>
        <begin position="47"/>
        <end position="58"/>
    </location>
</feature>
<organism evidence="2 3">
    <name type="scientific">Rotaria magnacalcarata</name>
    <dbReference type="NCBI Taxonomy" id="392030"/>
    <lineage>
        <taxon>Eukaryota</taxon>
        <taxon>Metazoa</taxon>
        <taxon>Spiralia</taxon>
        <taxon>Gnathifera</taxon>
        <taxon>Rotifera</taxon>
        <taxon>Eurotatoria</taxon>
        <taxon>Bdelloidea</taxon>
        <taxon>Philodinida</taxon>
        <taxon>Philodinidae</taxon>
        <taxon>Rotaria</taxon>
    </lineage>
</organism>
<evidence type="ECO:0000313" key="2">
    <source>
        <dbReference type="EMBL" id="CAF4659164.1"/>
    </source>
</evidence>
<dbReference type="EMBL" id="CAJOBI010116955">
    <property type="protein sequence ID" value="CAF4659164.1"/>
    <property type="molecule type" value="Genomic_DNA"/>
</dbReference>
<feature type="non-terminal residue" evidence="2">
    <location>
        <position position="1"/>
    </location>
</feature>
<feature type="non-terminal residue" evidence="2">
    <location>
        <position position="81"/>
    </location>
</feature>
<comment type="caution">
    <text evidence="2">The sequence shown here is derived from an EMBL/GenBank/DDBJ whole genome shotgun (WGS) entry which is preliminary data.</text>
</comment>
<evidence type="ECO:0000313" key="3">
    <source>
        <dbReference type="Proteomes" id="UP000676336"/>
    </source>
</evidence>
<evidence type="ECO:0000256" key="1">
    <source>
        <dbReference type="SAM" id="MobiDB-lite"/>
    </source>
</evidence>
<gene>
    <name evidence="2" type="ORF">SMN809_LOCUS41426</name>
</gene>
<feature type="region of interest" description="Disordered" evidence="1">
    <location>
        <begin position="35"/>
        <end position="81"/>
    </location>
</feature>
<proteinExistence type="predicted"/>
<accession>A0A8S3A800</accession>
<sequence>TSIVNRRRQKRLTLNCTEQTNENEDQEVEKLFLSNQNRSRLRQRSSTSISMNDNLTNNRSDEQTDSSLGIVRQHSASENDL</sequence>
<dbReference type="Proteomes" id="UP000676336">
    <property type="component" value="Unassembled WGS sequence"/>
</dbReference>
<name>A0A8S3A800_9BILA</name>
<protein>
    <submittedName>
        <fullName evidence="2">Uncharacterized protein</fullName>
    </submittedName>
</protein>